<gene>
    <name evidence="2" type="ORF">GCM10023161_51850</name>
</gene>
<feature type="compositionally biased region" description="Basic and acidic residues" evidence="1">
    <location>
        <begin position="227"/>
        <end position="238"/>
    </location>
</feature>
<protein>
    <submittedName>
        <fullName evidence="2">Histidine phosphatase family protein</fullName>
    </submittedName>
</protein>
<dbReference type="PANTHER" id="PTHR48100:SF2">
    <property type="entry name" value="CONSERVED PROTEIN"/>
    <property type="match status" value="1"/>
</dbReference>
<dbReference type="Pfam" id="PF00300">
    <property type="entry name" value="His_Phos_1"/>
    <property type="match status" value="1"/>
</dbReference>
<dbReference type="SUPFAM" id="SSF53254">
    <property type="entry name" value="Phosphoglycerate mutase-like"/>
    <property type="match status" value="1"/>
</dbReference>
<reference evidence="3" key="1">
    <citation type="journal article" date="2019" name="Int. J. Syst. Evol. Microbiol.">
        <title>The Global Catalogue of Microorganisms (GCM) 10K type strain sequencing project: providing services to taxonomists for standard genome sequencing and annotation.</title>
        <authorList>
            <consortium name="The Broad Institute Genomics Platform"/>
            <consortium name="The Broad Institute Genome Sequencing Center for Infectious Disease"/>
            <person name="Wu L."/>
            <person name="Ma J."/>
        </authorList>
    </citation>
    <scope>NUCLEOTIDE SEQUENCE [LARGE SCALE GENOMIC DNA]</scope>
    <source>
        <strain evidence="3">JCM 17782</strain>
    </source>
</reference>
<dbReference type="CDD" id="cd07067">
    <property type="entry name" value="HP_PGM_like"/>
    <property type="match status" value="1"/>
</dbReference>
<dbReference type="InterPro" id="IPR029033">
    <property type="entry name" value="His_PPase_superfam"/>
</dbReference>
<dbReference type="PANTHER" id="PTHR48100">
    <property type="entry name" value="BROAD-SPECIFICITY PHOSPHATASE YOR283W-RELATED"/>
    <property type="match status" value="1"/>
</dbReference>
<accession>A0ABP8F9V0</accession>
<evidence type="ECO:0000256" key="1">
    <source>
        <dbReference type="SAM" id="MobiDB-lite"/>
    </source>
</evidence>
<name>A0ABP8F9V0_9MYCO</name>
<dbReference type="SMART" id="SM00855">
    <property type="entry name" value="PGAM"/>
    <property type="match status" value="1"/>
</dbReference>
<dbReference type="Gene3D" id="3.40.50.1240">
    <property type="entry name" value="Phosphoglycerate mutase-like"/>
    <property type="match status" value="1"/>
</dbReference>
<keyword evidence="3" id="KW-1185">Reference proteome</keyword>
<dbReference type="NCBIfam" id="TIGR03848">
    <property type="entry name" value="MSMEG_4193"/>
    <property type="match status" value="1"/>
</dbReference>
<feature type="compositionally biased region" description="Low complexity" evidence="1">
    <location>
        <begin position="249"/>
        <end position="264"/>
    </location>
</feature>
<evidence type="ECO:0000313" key="2">
    <source>
        <dbReference type="EMBL" id="GAA4298596.1"/>
    </source>
</evidence>
<comment type="caution">
    <text evidence="2">The sequence shown here is derived from an EMBL/GenBank/DDBJ whole genome shotgun (WGS) entry which is preliminary data.</text>
</comment>
<evidence type="ECO:0000313" key="3">
    <source>
        <dbReference type="Proteomes" id="UP001501417"/>
    </source>
</evidence>
<dbReference type="EMBL" id="BAABGF010000058">
    <property type="protein sequence ID" value="GAA4298596.1"/>
    <property type="molecule type" value="Genomic_DNA"/>
</dbReference>
<organism evidence="2 3">
    <name type="scientific">Mycobacterium paraffinicum</name>
    <dbReference type="NCBI Taxonomy" id="53378"/>
    <lineage>
        <taxon>Bacteria</taxon>
        <taxon>Bacillati</taxon>
        <taxon>Actinomycetota</taxon>
        <taxon>Actinomycetes</taxon>
        <taxon>Mycobacteriales</taxon>
        <taxon>Mycobacteriaceae</taxon>
        <taxon>Mycobacterium</taxon>
    </lineage>
</organism>
<dbReference type="InterPro" id="IPR022492">
    <property type="entry name" value="Phosphomutase_MSMEG4193_put"/>
</dbReference>
<proteinExistence type="predicted"/>
<dbReference type="InterPro" id="IPR050275">
    <property type="entry name" value="PGM_Phosphatase"/>
</dbReference>
<feature type="region of interest" description="Disordered" evidence="1">
    <location>
        <begin position="218"/>
        <end position="264"/>
    </location>
</feature>
<dbReference type="InterPro" id="IPR013078">
    <property type="entry name" value="His_Pase_superF_clade-1"/>
</dbReference>
<sequence length="264" mass="27583">MGDVSVGHRGMTVILLRHGRSTSNTAGVLAGRSEGVDLDDKGRDQAAGLIDRIGDLPIRGLISSPLLRCRRTLEPLAEALCLEPLVEDRLAEVDYGDWTGRKIAELAGEPLWRVVQAHPSAAVFPGGEGLAQVQARAVAAVREHDRRLAAEHGGDALWVACTHGDVIKAVVADAYGMHLDAFQRVTADPASVSVIRYTELRPFVLHVNHTGAKLAAALRAGPPPKDGPQDEAKAKTDGESGAGPTEQPAAAVASGDAVVGGSTD</sequence>
<dbReference type="Proteomes" id="UP001501417">
    <property type="component" value="Unassembled WGS sequence"/>
</dbReference>